<name>A0A0F9HAZ3_9ZZZZ</name>
<reference evidence="1" key="1">
    <citation type="journal article" date="2015" name="Nature">
        <title>Complex archaea that bridge the gap between prokaryotes and eukaryotes.</title>
        <authorList>
            <person name="Spang A."/>
            <person name="Saw J.H."/>
            <person name="Jorgensen S.L."/>
            <person name="Zaremba-Niedzwiedzka K."/>
            <person name="Martijn J."/>
            <person name="Lind A.E."/>
            <person name="van Eijk R."/>
            <person name="Schleper C."/>
            <person name="Guy L."/>
            <person name="Ettema T.J."/>
        </authorList>
    </citation>
    <scope>NUCLEOTIDE SEQUENCE</scope>
</reference>
<sequence>MNEKLNDVISKLVKIQDELDELYENGKVDVAFVQGEITEARFRPEAASQTISRGGSCDVVSDT</sequence>
<dbReference type="AlphaFoldDB" id="A0A0F9HAZ3"/>
<organism evidence="1">
    <name type="scientific">marine sediment metagenome</name>
    <dbReference type="NCBI Taxonomy" id="412755"/>
    <lineage>
        <taxon>unclassified sequences</taxon>
        <taxon>metagenomes</taxon>
        <taxon>ecological metagenomes</taxon>
    </lineage>
</organism>
<proteinExistence type="predicted"/>
<protein>
    <submittedName>
        <fullName evidence="1">Uncharacterized protein</fullName>
    </submittedName>
</protein>
<gene>
    <name evidence="1" type="ORF">LCGC14_1725650</name>
</gene>
<dbReference type="EMBL" id="LAZR01015590">
    <property type="protein sequence ID" value="KKM08264.1"/>
    <property type="molecule type" value="Genomic_DNA"/>
</dbReference>
<accession>A0A0F9HAZ3</accession>
<evidence type="ECO:0000313" key="1">
    <source>
        <dbReference type="EMBL" id="KKM08264.1"/>
    </source>
</evidence>
<comment type="caution">
    <text evidence="1">The sequence shown here is derived from an EMBL/GenBank/DDBJ whole genome shotgun (WGS) entry which is preliminary data.</text>
</comment>